<evidence type="ECO:0000256" key="4">
    <source>
        <dbReference type="ARBA" id="ARBA00022840"/>
    </source>
</evidence>
<comment type="catalytic activity">
    <reaction evidence="1 5">
        <text>3'-dephospho-CoA + ATP = 2'-(5''-triphospho-alpha-D-ribosyl)-3'-dephospho-CoA + adenine</text>
        <dbReference type="Rhea" id="RHEA:15117"/>
        <dbReference type="ChEBI" id="CHEBI:16708"/>
        <dbReference type="ChEBI" id="CHEBI:30616"/>
        <dbReference type="ChEBI" id="CHEBI:57328"/>
        <dbReference type="ChEBI" id="CHEBI:61378"/>
        <dbReference type="EC" id="2.4.2.52"/>
    </reaction>
</comment>
<dbReference type="InterPro" id="IPR017551">
    <property type="entry name" value="TriPribosyl-deP-CoA_syn_CitG"/>
</dbReference>
<keyword evidence="7" id="KW-1185">Reference proteome</keyword>
<protein>
    <recommendedName>
        <fullName evidence="5">Probable 2-(5''-triphosphoribosyl)-3'-dephosphocoenzyme-A synthase</fullName>
        <shortName evidence="5">2-(5''-triphosphoribosyl)-3'-dephospho-CoA synthase</shortName>
        <ecNumber evidence="5">2.4.2.52</ecNumber>
    </recommendedName>
</protein>
<dbReference type="EC" id="2.4.2.52" evidence="5"/>
<keyword evidence="2 5" id="KW-0808">Transferase</keyword>
<dbReference type="Pfam" id="PF01874">
    <property type="entry name" value="CitG"/>
    <property type="match status" value="1"/>
</dbReference>
<dbReference type="PANTHER" id="PTHR30201">
    <property type="entry name" value="TRIPHOSPHORIBOSYL-DEPHOSPHO-COA SYNTHASE"/>
    <property type="match status" value="1"/>
</dbReference>
<accession>A0A1Q2D8V1</accession>
<dbReference type="STRING" id="633807.BW732_10105"/>
<dbReference type="HAMAP" id="MF_00397">
    <property type="entry name" value="CitG"/>
    <property type="match status" value="1"/>
</dbReference>
<comment type="similarity">
    <text evidence="5">Belongs to the CitG/MdcB family.</text>
</comment>
<dbReference type="GO" id="GO:0005524">
    <property type="term" value="F:ATP binding"/>
    <property type="evidence" value="ECO:0007669"/>
    <property type="project" value="UniProtKB-KW"/>
</dbReference>
<reference evidence="6 7" key="1">
    <citation type="journal article" date="2010" name="Int. J. Syst. Evol. Microbiol.">
        <title>Vagococcus penaei sp. nov., isolated from spoilage microbiota of cooked shrimp (Penaeus vannamei).</title>
        <authorList>
            <person name="Jaffres E."/>
            <person name="Prevost H."/>
            <person name="Rossero A."/>
            <person name="Joffraud J.J."/>
            <person name="Dousset X."/>
        </authorList>
    </citation>
    <scope>NUCLEOTIDE SEQUENCE [LARGE SCALE GENOMIC DNA]</scope>
    <source>
        <strain evidence="6 7">CD276</strain>
    </source>
</reference>
<sequence>MAEKALLYEVSLSPKPGLVDRYSNGAHKDMDFFTFIDSIVSLTPYFKSYFNIGFQHTGSDTDLFQHLRQVGALAEKAMLTATHNVNTHKGANFSLAVLLGATGLHVKKNQLTSLPLTKTDTEQILSKAGHLTNHLIEYDFQDLSHKSTLTHGEKLYLTHGITGIRGEAAAGYPSLSQLLLPFLRHYSTLYSKEELLLRALVFLMSEVEDGNLLHRGGIDAWEQIKIETKKIHQANLTKEALLDELTRYDQVLIERHLSPGGTADLLVLGIFFAQLEDLF</sequence>
<dbReference type="PANTHER" id="PTHR30201:SF2">
    <property type="entry name" value="2-(5''-TRIPHOSPHORIBOSYL)-3'-DEPHOSPHOCOENZYME-A SYNTHASE"/>
    <property type="match status" value="1"/>
</dbReference>
<name>A0A1Q2D8V1_9ENTE</name>
<dbReference type="RefSeq" id="WP_077276912.1">
    <property type="nucleotide sequence ID" value="NZ_CP019609.1"/>
</dbReference>
<dbReference type="NCBIfam" id="TIGR03125">
    <property type="entry name" value="citrate_citG"/>
    <property type="match status" value="1"/>
</dbReference>
<evidence type="ECO:0000256" key="1">
    <source>
        <dbReference type="ARBA" id="ARBA00001210"/>
    </source>
</evidence>
<dbReference type="KEGG" id="vpi:BW732_10105"/>
<evidence type="ECO:0000313" key="6">
    <source>
        <dbReference type="EMBL" id="AQP54829.1"/>
    </source>
</evidence>
<keyword evidence="3 5" id="KW-0547">Nucleotide-binding</keyword>
<keyword evidence="4 5" id="KW-0067">ATP-binding</keyword>
<evidence type="ECO:0000256" key="2">
    <source>
        <dbReference type="ARBA" id="ARBA00022679"/>
    </source>
</evidence>
<proteinExistence type="inferred from homology"/>
<gene>
    <name evidence="5" type="primary">citG</name>
    <name evidence="6" type="ORF">BW732_10105</name>
</gene>
<organism evidence="6 7">
    <name type="scientific">Vagococcus penaei</name>
    <dbReference type="NCBI Taxonomy" id="633807"/>
    <lineage>
        <taxon>Bacteria</taxon>
        <taxon>Bacillati</taxon>
        <taxon>Bacillota</taxon>
        <taxon>Bacilli</taxon>
        <taxon>Lactobacillales</taxon>
        <taxon>Enterococcaceae</taxon>
        <taxon>Vagococcus</taxon>
    </lineage>
</organism>
<evidence type="ECO:0000313" key="7">
    <source>
        <dbReference type="Proteomes" id="UP000188246"/>
    </source>
</evidence>
<dbReference type="Gene3D" id="1.10.4200.10">
    <property type="entry name" value="Triphosphoribosyl-dephospho-CoA protein"/>
    <property type="match status" value="1"/>
</dbReference>
<dbReference type="GO" id="GO:0046917">
    <property type="term" value="F:triphosphoribosyl-dephospho-CoA synthase activity"/>
    <property type="evidence" value="ECO:0007669"/>
    <property type="project" value="UniProtKB-UniRule"/>
</dbReference>
<dbReference type="InterPro" id="IPR002736">
    <property type="entry name" value="CitG"/>
</dbReference>
<dbReference type="EMBL" id="CP019609">
    <property type="protein sequence ID" value="AQP54829.1"/>
    <property type="molecule type" value="Genomic_DNA"/>
</dbReference>
<dbReference type="OrthoDB" id="114886at2"/>
<dbReference type="GO" id="GO:0051191">
    <property type="term" value="P:prosthetic group biosynthetic process"/>
    <property type="evidence" value="ECO:0007669"/>
    <property type="project" value="TreeGrafter"/>
</dbReference>
<evidence type="ECO:0000256" key="3">
    <source>
        <dbReference type="ARBA" id="ARBA00022741"/>
    </source>
</evidence>
<dbReference type="AlphaFoldDB" id="A0A1Q2D8V1"/>
<evidence type="ECO:0000256" key="5">
    <source>
        <dbReference type="HAMAP-Rule" id="MF_00397"/>
    </source>
</evidence>
<dbReference type="Proteomes" id="UP000188246">
    <property type="component" value="Chromosome"/>
</dbReference>